<dbReference type="OrthoDB" id="3943673at2759"/>
<keyword evidence="2" id="KW-1185">Reference proteome</keyword>
<proteinExistence type="predicted"/>
<organism evidence="1 2">
    <name type="scientific">Zopfia rhizophila CBS 207.26</name>
    <dbReference type="NCBI Taxonomy" id="1314779"/>
    <lineage>
        <taxon>Eukaryota</taxon>
        <taxon>Fungi</taxon>
        <taxon>Dikarya</taxon>
        <taxon>Ascomycota</taxon>
        <taxon>Pezizomycotina</taxon>
        <taxon>Dothideomycetes</taxon>
        <taxon>Dothideomycetes incertae sedis</taxon>
        <taxon>Zopfiaceae</taxon>
        <taxon>Zopfia</taxon>
    </lineage>
</organism>
<gene>
    <name evidence="1" type="ORF">K469DRAFT_689330</name>
</gene>
<evidence type="ECO:0000313" key="1">
    <source>
        <dbReference type="EMBL" id="KAF2194316.1"/>
    </source>
</evidence>
<dbReference type="Proteomes" id="UP000800200">
    <property type="component" value="Unassembled WGS sequence"/>
</dbReference>
<accession>A0A6A6EWN1</accession>
<dbReference type="AlphaFoldDB" id="A0A6A6EWN1"/>
<protein>
    <submittedName>
        <fullName evidence="1">Uncharacterized protein</fullName>
    </submittedName>
</protein>
<reference evidence="1" key="1">
    <citation type="journal article" date="2020" name="Stud. Mycol.">
        <title>101 Dothideomycetes genomes: a test case for predicting lifestyles and emergence of pathogens.</title>
        <authorList>
            <person name="Haridas S."/>
            <person name="Albert R."/>
            <person name="Binder M."/>
            <person name="Bloem J."/>
            <person name="Labutti K."/>
            <person name="Salamov A."/>
            <person name="Andreopoulos B."/>
            <person name="Baker S."/>
            <person name="Barry K."/>
            <person name="Bills G."/>
            <person name="Bluhm B."/>
            <person name="Cannon C."/>
            <person name="Castanera R."/>
            <person name="Culley D."/>
            <person name="Daum C."/>
            <person name="Ezra D."/>
            <person name="Gonzalez J."/>
            <person name="Henrissat B."/>
            <person name="Kuo A."/>
            <person name="Liang C."/>
            <person name="Lipzen A."/>
            <person name="Lutzoni F."/>
            <person name="Magnuson J."/>
            <person name="Mondo S."/>
            <person name="Nolan M."/>
            <person name="Ohm R."/>
            <person name="Pangilinan J."/>
            <person name="Park H.-J."/>
            <person name="Ramirez L."/>
            <person name="Alfaro M."/>
            <person name="Sun H."/>
            <person name="Tritt A."/>
            <person name="Yoshinaga Y."/>
            <person name="Zwiers L.-H."/>
            <person name="Turgeon B."/>
            <person name="Goodwin S."/>
            <person name="Spatafora J."/>
            <person name="Crous P."/>
            <person name="Grigoriev I."/>
        </authorList>
    </citation>
    <scope>NUCLEOTIDE SEQUENCE</scope>
    <source>
        <strain evidence="1">CBS 207.26</strain>
    </source>
</reference>
<dbReference type="EMBL" id="ML994612">
    <property type="protein sequence ID" value="KAF2194316.1"/>
    <property type="molecule type" value="Genomic_DNA"/>
</dbReference>
<evidence type="ECO:0000313" key="2">
    <source>
        <dbReference type="Proteomes" id="UP000800200"/>
    </source>
</evidence>
<name>A0A6A6EWN1_9PEZI</name>
<sequence>MLASVKVTLPVTLDAPQNSAAWRNLFGGGRNTLDFAPRVSTIVFNKMDVEAEVCAAVAFGPTLSLSLEHEDIPSMSMSLVTGSFEEAIKLTADFGVGLVLLDDIDTVGFDVAEFNLDDGDLYKKRTFHEKCYDISGDDDETPIINDHLHLLKIRQSLHRSQMA</sequence>